<dbReference type="Pfam" id="PF00931">
    <property type="entry name" value="NB-ARC"/>
    <property type="match status" value="1"/>
</dbReference>
<dbReference type="GO" id="GO:0043531">
    <property type="term" value="F:ADP binding"/>
    <property type="evidence" value="ECO:0007669"/>
    <property type="project" value="InterPro"/>
</dbReference>
<reference evidence="9" key="3">
    <citation type="submission" date="2015-04" db="UniProtKB">
        <authorList>
            <consortium name="EnsemblPlants"/>
        </authorList>
    </citation>
    <scope>IDENTIFICATION</scope>
</reference>
<dbReference type="Gramene" id="LPERR01G25060.1">
    <property type="protein sequence ID" value="LPERR01G25060.1"/>
    <property type="gene ID" value="LPERR01G25060"/>
</dbReference>
<accession>A0A0D9V527</accession>
<feature type="compositionally biased region" description="Low complexity" evidence="6">
    <location>
        <begin position="2283"/>
        <end position="2295"/>
    </location>
</feature>
<keyword evidence="10" id="KW-1185">Reference proteome</keyword>
<feature type="compositionally biased region" description="Gly residues" evidence="6">
    <location>
        <begin position="2296"/>
        <end position="2307"/>
    </location>
</feature>
<feature type="domain" description="Disease resistance N-terminal" evidence="8">
    <location>
        <begin position="767"/>
        <end position="856"/>
    </location>
</feature>
<dbReference type="PANTHER" id="PTHR33377">
    <property type="entry name" value="OS10G0134700 PROTEIN-RELATED"/>
    <property type="match status" value="1"/>
</dbReference>
<dbReference type="InterPro" id="IPR041118">
    <property type="entry name" value="Rx_N"/>
</dbReference>
<evidence type="ECO:0000259" key="8">
    <source>
        <dbReference type="Pfam" id="PF18052"/>
    </source>
</evidence>
<dbReference type="eggNOG" id="KOG4658">
    <property type="taxonomic scope" value="Eukaryota"/>
</dbReference>
<dbReference type="InterPro" id="IPR002182">
    <property type="entry name" value="NB-ARC"/>
</dbReference>
<feature type="domain" description="Disease resistance N-terminal" evidence="8">
    <location>
        <begin position="13"/>
        <end position="100"/>
    </location>
</feature>
<dbReference type="STRING" id="77586.A0A0D9V527"/>
<dbReference type="Gene3D" id="3.40.50.300">
    <property type="entry name" value="P-loop containing nucleotide triphosphate hydrolases"/>
    <property type="match status" value="3"/>
</dbReference>
<evidence type="ECO:0000256" key="2">
    <source>
        <dbReference type="ARBA" id="ARBA00022614"/>
    </source>
</evidence>
<dbReference type="Pfam" id="PF18052">
    <property type="entry name" value="Rx_N"/>
    <property type="match status" value="4"/>
</dbReference>
<proteinExistence type="inferred from homology"/>
<evidence type="ECO:0000256" key="1">
    <source>
        <dbReference type="ARBA" id="ARBA00008894"/>
    </source>
</evidence>
<dbReference type="GO" id="GO:0006952">
    <property type="term" value="P:defense response"/>
    <property type="evidence" value="ECO:0007669"/>
    <property type="project" value="UniProtKB-KW"/>
</dbReference>
<dbReference type="PANTHER" id="PTHR33377:SF88">
    <property type="entry name" value="OS01G0721000 PROTEIN"/>
    <property type="match status" value="1"/>
</dbReference>
<dbReference type="Proteomes" id="UP000032180">
    <property type="component" value="Chromosome 1"/>
</dbReference>
<organism evidence="9 10">
    <name type="scientific">Leersia perrieri</name>
    <dbReference type="NCBI Taxonomy" id="77586"/>
    <lineage>
        <taxon>Eukaryota</taxon>
        <taxon>Viridiplantae</taxon>
        <taxon>Streptophyta</taxon>
        <taxon>Embryophyta</taxon>
        <taxon>Tracheophyta</taxon>
        <taxon>Spermatophyta</taxon>
        <taxon>Magnoliopsida</taxon>
        <taxon>Liliopsida</taxon>
        <taxon>Poales</taxon>
        <taxon>Poaceae</taxon>
        <taxon>BOP clade</taxon>
        <taxon>Oryzoideae</taxon>
        <taxon>Oryzeae</taxon>
        <taxon>Oryzinae</taxon>
        <taxon>Leersia</taxon>
    </lineage>
</organism>
<evidence type="ECO:0000259" key="7">
    <source>
        <dbReference type="Pfam" id="PF00931"/>
    </source>
</evidence>
<reference evidence="9 10" key="1">
    <citation type="submission" date="2012-08" db="EMBL/GenBank/DDBJ databases">
        <title>Oryza genome evolution.</title>
        <authorList>
            <person name="Wing R.A."/>
        </authorList>
    </citation>
    <scope>NUCLEOTIDE SEQUENCE</scope>
</reference>
<keyword evidence="4" id="KW-0547">Nucleotide-binding</keyword>
<keyword evidence="3" id="KW-0677">Repeat</keyword>
<dbReference type="Gene3D" id="1.20.5.4130">
    <property type="match status" value="2"/>
</dbReference>
<name>A0A0D9V527_9ORYZ</name>
<feature type="domain" description="Disease resistance N-terminal" evidence="8">
    <location>
        <begin position="1773"/>
        <end position="1854"/>
    </location>
</feature>
<evidence type="ECO:0008006" key="11">
    <source>
        <dbReference type="Google" id="ProtNLM"/>
    </source>
</evidence>
<dbReference type="HOGENOM" id="CLU_001090_1_0_1"/>
<feature type="domain" description="Disease resistance N-terminal" evidence="8">
    <location>
        <begin position="1216"/>
        <end position="1303"/>
    </location>
</feature>
<protein>
    <recommendedName>
        <fullName evidence="11">NB-ARC domain-containing protein</fullName>
    </recommendedName>
</protein>
<evidence type="ECO:0000256" key="4">
    <source>
        <dbReference type="ARBA" id="ARBA00022741"/>
    </source>
</evidence>
<dbReference type="SUPFAM" id="SSF52540">
    <property type="entry name" value="P-loop containing nucleoside triphosphate hydrolases"/>
    <property type="match status" value="5"/>
</dbReference>
<keyword evidence="2" id="KW-0433">Leucine-rich repeat</keyword>
<dbReference type="EnsemblPlants" id="LPERR01G25060.1">
    <property type="protein sequence ID" value="LPERR01G25060.1"/>
    <property type="gene ID" value="LPERR01G25060"/>
</dbReference>
<feature type="region of interest" description="Disordered" evidence="6">
    <location>
        <begin position="2231"/>
        <end position="2314"/>
    </location>
</feature>
<evidence type="ECO:0000313" key="10">
    <source>
        <dbReference type="Proteomes" id="UP000032180"/>
    </source>
</evidence>
<feature type="domain" description="NB-ARC" evidence="7">
    <location>
        <begin position="884"/>
        <end position="1037"/>
    </location>
</feature>
<keyword evidence="5" id="KW-0611">Plant defense</keyword>
<reference evidence="10" key="2">
    <citation type="submission" date="2013-12" db="EMBL/GenBank/DDBJ databases">
        <authorList>
            <person name="Yu Y."/>
            <person name="Lee S."/>
            <person name="de Baynast K."/>
            <person name="Wissotski M."/>
            <person name="Liu L."/>
            <person name="Talag J."/>
            <person name="Goicoechea J."/>
            <person name="Angelova A."/>
            <person name="Jetty R."/>
            <person name="Kudrna D."/>
            <person name="Golser W."/>
            <person name="Rivera L."/>
            <person name="Zhang J."/>
            <person name="Wing R."/>
        </authorList>
    </citation>
    <scope>NUCLEOTIDE SEQUENCE</scope>
</reference>
<dbReference type="InterPro" id="IPR027417">
    <property type="entry name" value="P-loop_NTPase"/>
</dbReference>
<evidence type="ECO:0000256" key="5">
    <source>
        <dbReference type="ARBA" id="ARBA00022821"/>
    </source>
</evidence>
<sequence length="2333" mass="266273">MEVVLSAVLGDIVSRSISFLIDKCYHHMMGVGVDLQCLHRLLLRIEAIVLDAEGRDITNQAMLRQLQMLREGMYKGYYLVDTIKHGRLQDETIDDVVGGHSSSSPKFRPTKRLCFSSRKFDMAFQEMERIVSFLLQEPLGTESLGVLPIIGPARVGKSTIVEYVCYDERVRSFFSCIVFCSGNDVENKNFADLQDSGVVKHRSCAARERSLLIIEFLEDGDLDEKKWRRLYSSRSCIPRGSKIIITSRSEKFKNAGTTQPLILNFLPPEAYWYFFKVLAFGSTNPDEHPFLASIAMEMVAGMYGCFVCANSTAALFRANSCTQFWRMFIRCHRDIIERHVILFGEHPHILIQNNHNIYIWGNLRDRKIILVDGYKTCARNDVPRVMIHEVQTGITEANGKFEVVLWRSRLPPYHEFVLSCEFQAQQHIMSSPKKKKKWEHESRSTPMEALLSAVLGDLVSRSISFFIDKYYRQKIGMGLTLQCLHRLLLRIESAVLDAEGRDITNQAMLRQLQMLREDVENWKKLCSSRSCISHGSKIIIISRSEGFRNVGTTQPLVLNFLPQEAIWYFFKVLAFGSTNPVEHPFLESSAMELAADLYGCFIGANVFASLLRANFCTQFWRLFLRCYKNIIERHVILFGEHPFTLLQKNHNIYLFENFRDPKLILASSYKTCPINDGPKIMLHEIQTGISKAHGKFEVLIWRSRIPPYHEFVMSCEAQAQQHIIVKRKRPWHKEPEISCVSTPPVRYRFLSHWERVRMEVLLSALLGDLVSRSMSFLIDKYYQQKMGVGVDLQCLQRLLLRIEATVLDAEGRDITNQAMLRQLQMLREGMYKGYYLVDTIKHQKVQHEIVNDEVGDHSTSFPKLRPTKRLRFSSRTSDMTFQEMERIVSFLLQEPLGMESLGVLPIIGPARVGKSTIVEHLCYDERVRSFFSSIVFCNGNDVESKSFAELQDSGLVKHRSCAARERSLIIIEFLDEGDLDEKNWRRLYSSRSSISRGSKVIITSRSKRFENVGTTQPLMLNFLPPEAYWYFFKVITFGSTNPEEHPFLASIAMEMAAQMFGCFVGANAFASLFRANFCTQFWRMFLRWHRDLVERHFILFGEHPHILIHKNHNVYVCGNLRDKKIILVNGYKTCARNDAPRIMLHEIQTGIAEAHGKFEVVLWRSRLPPYNEYVLSCELQSQEHIMAKRKRNCHWGDISSSEGWVTEMETFLPAILSDLLGRSISFLVQRYRQQSSVQDDLEKLRLALVRVHVTVEEAESRHITNQAMLRQLDVLREAMYNGYYMLDALTYRAHSEEEEASCSSSSSSFAPSRFNTAKRLRLLAVDDDTAQLRRMVDNLGRMISDMREFIVFLKGYPRIRSQPYSAHLLLDKLMFGREKEVEQVIGFLLQPDVSGSGAGVLHIVGVARVGKSTLVEHVCHDERVHGRFSSVVCLSREDLEDMGDHRDLIVKHGSRASKGSSLVVLDLADDEEPLDNGAWRRLRSSAMCRAIGSKIIVTSRSAETVRNINPACAIELKFLHGDAYWYFFKTLAFGSVNPNDHPRLASIAMDISAEQKGGFIGATIASSLMRTNLDAHFWSLILKNMREYTQKHRVLFGKHPHELMRKNHPVYLWRMAESDSEIFLCHGFYTACSAKQEIPRVTFQEVLSGRVSPHGRFEVLAWRSQIPPCRSYLMSCSLEKPPGPPPHVLDNKKRPRTQGLVGTQKTTFTLFSFFHSQKFIMETFISVVLGDLIRRSISFLTNRYYWKQEGLDYHPKSRDITMNAFFSAVLGDLLGRSISFMLDKCYWQHQGVEENLQRLHHLLLRIEAIVEEADNRHIANQAMRLQLRVVRDVVYRGYYFVDNFKYRNIQGHAKDEEFVVFVSSYPRMSRQPYCGYLLLENSMFGRQAEQERIINFLLEPHHPADAEDISVLPIIGPGRVGKSTLVEHVCRDERTGLIKHRNPVSVEQSLAVIELIDGMDDETWRRILNKLRGHHLGPVSKIILTSSSNKIATFGTTEALQLHFLPKEAFWYFFKTIAFGSTNPEEEPNLASICMEIATMVKGSFMATHIVGSILKSNRRAQFLHRFLECLKYYIDMHICVLGEHPCDAYRRKSGLTYIWTPRNLRVTAATYIRYQASPAQLADLPMILSSDVLSGNVEPPEKFDVLDWQSSIPPYYSYVTHYEPEPHRRAHRVDGTGANQIRCGNQPAFTMPRHHLDVSPPPNAVIRCRRALPSAAACRSLSSLHSAASRRSSTPAFALPPCPARSSNGELGSGQGGARTSGRPRAAFEAVPAVAPPPPSSRPAGFAGSFSGGSKAEGGVGGGGGTRVWSRRPSRLRRVMRGLSVTLAVGMG</sequence>
<feature type="compositionally biased region" description="Low complexity" evidence="6">
    <location>
        <begin position="2265"/>
        <end position="2274"/>
    </location>
</feature>
<evidence type="ECO:0000313" key="9">
    <source>
        <dbReference type="EnsemblPlants" id="LPERR01G25060.1"/>
    </source>
</evidence>
<evidence type="ECO:0000256" key="3">
    <source>
        <dbReference type="ARBA" id="ARBA00022737"/>
    </source>
</evidence>
<evidence type="ECO:0000256" key="6">
    <source>
        <dbReference type="SAM" id="MobiDB-lite"/>
    </source>
</evidence>
<comment type="similarity">
    <text evidence="1">Belongs to the disease resistance NB-LRR family.</text>
</comment>